<organism evidence="18 19">
    <name type="scientific">Nitrosomonas cryotolerans ATCC 49181</name>
    <dbReference type="NCBI Taxonomy" id="1131553"/>
    <lineage>
        <taxon>Bacteria</taxon>
        <taxon>Pseudomonadati</taxon>
        <taxon>Pseudomonadota</taxon>
        <taxon>Betaproteobacteria</taxon>
        <taxon>Nitrosomonadales</taxon>
        <taxon>Nitrosomonadaceae</taxon>
        <taxon>Nitrosomonas</taxon>
    </lineage>
</organism>
<evidence type="ECO:0000256" key="2">
    <source>
        <dbReference type="ARBA" id="ARBA00022722"/>
    </source>
</evidence>
<evidence type="ECO:0000256" key="11">
    <source>
        <dbReference type="ARBA" id="ARBA00023235"/>
    </source>
</evidence>
<dbReference type="Pfam" id="PF13361">
    <property type="entry name" value="UvrD_C"/>
    <property type="match status" value="1"/>
</dbReference>
<keyword evidence="9" id="KW-0238">DNA-binding</keyword>
<evidence type="ECO:0000256" key="7">
    <source>
        <dbReference type="ARBA" id="ARBA00022839"/>
    </source>
</evidence>
<evidence type="ECO:0000313" key="18">
    <source>
        <dbReference type="EMBL" id="SIO15082.1"/>
    </source>
</evidence>
<dbReference type="eggNOG" id="COG1074">
    <property type="taxonomic scope" value="Bacteria"/>
</dbReference>
<evidence type="ECO:0000256" key="15">
    <source>
        <dbReference type="PROSITE-ProRule" id="PRU00560"/>
    </source>
</evidence>
<evidence type="ECO:0000259" key="16">
    <source>
        <dbReference type="PROSITE" id="PS51198"/>
    </source>
</evidence>
<dbReference type="STRING" id="44575.SAMN05216419_101510"/>
<dbReference type="RefSeq" id="WP_028461436.1">
    <property type="nucleotide sequence ID" value="NZ_FSRO01000001.1"/>
</dbReference>
<dbReference type="Gene3D" id="1.10.10.160">
    <property type="match status" value="1"/>
</dbReference>
<gene>
    <name evidence="18" type="ORF">SAMN02743940_1032</name>
</gene>
<dbReference type="GO" id="GO:0005829">
    <property type="term" value="C:cytosol"/>
    <property type="evidence" value="ECO:0007669"/>
    <property type="project" value="TreeGrafter"/>
</dbReference>
<proteinExistence type="inferred from homology"/>
<dbReference type="AlphaFoldDB" id="A0A1N6H5S0"/>
<keyword evidence="19" id="KW-1185">Reference proteome</keyword>
<dbReference type="GO" id="GO:0005524">
    <property type="term" value="F:ATP binding"/>
    <property type="evidence" value="ECO:0007669"/>
    <property type="project" value="UniProtKB-UniRule"/>
</dbReference>
<dbReference type="InterPro" id="IPR011604">
    <property type="entry name" value="PDDEXK-like_dom_sf"/>
</dbReference>
<comment type="similarity">
    <text evidence="1">Belongs to the helicase family. UvrD subfamily.</text>
</comment>
<dbReference type="SUPFAM" id="SSF52980">
    <property type="entry name" value="Restriction endonuclease-like"/>
    <property type="match status" value="1"/>
</dbReference>
<evidence type="ECO:0000256" key="4">
    <source>
        <dbReference type="ARBA" id="ARBA00022763"/>
    </source>
</evidence>
<dbReference type="Pfam" id="PF00580">
    <property type="entry name" value="UvrD-helicase"/>
    <property type="match status" value="1"/>
</dbReference>
<keyword evidence="6 15" id="KW-0347">Helicase</keyword>
<feature type="binding site" evidence="15">
    <location>
        <begin position="10"/>
        <end position="17"/>
    </location>
    <ligand>
        <name>ATP</name>
        <dbReference type="ChEBI" id="CHEBI:30616"/>
    </ligand>
</feature>
<evidence type="ECO:0000256" key="6">
    <source>
        <dbReference type="ARBA" id="ARBA00022806"/>
    </source>
</evidence>
<name>A0A1N6H5S0_9PROT</name>
<dbReference type="GO" id="GO:0000725">
    <property type="term" value="P:recombinational repair"/>
    <property type="evidence" value="ECO:0007669"/>
    <property type="project" value="TreeGrafter"/>
</dbReference>
<evidence type="ECO:0000256" key="13">
    <source>
        <dbReference type="ARBA" id="ARBA00034808"/>
    </source>
</evidence>
<dbReference type="PROSITE" id="PS51198">
    <property type="entry name" value="UVRD_HELICASE_ATP_BIND"/>
    <property type="match status" value="1"/>
</dbReference>
<dbReference type="Gene3D" id="3.40.50.300">
    <property type="entry name" value="P-loop containing nucleotide triphosphate hydrolases"/>
    <property type="match status" value="4"/>
</dbReference>
<reference evidence="18 19" key="1">
    <citation type="submission" date="2016-12" db="EMBL/GenBank/DDBJ databases">
        <authorList>
            <person name="Song W.-J."/>
            <person name="Kurnit D.M."/>
        </authorList>
    </citation>
    <scope>NUCLEOTIDE SEQUENCE [LARGE SCALE GENOMIC DNA]</scope>
    <source>
        <strain evidence="18 19">ATCC 49181</strain>
    </source>
</reference>
<dbReference type="Gene3D" id="3.90.320.10">
    <property type="match status" value="1"/>
</dbReference>
<keyword evidence="3 15" id="KW-0547">Nucleotide-binding</keyword>
<dbReference type="Proteomes" id="UP000185062">
    <property type="component" value="Unassembled WGS sequence"/>
</dbReference>
<feature type="domain" description="UvrD-like helicase C-terminal" evidence="17">
    <location>
        <begin position="400"/>
        <end position="698"/>
    </location>
</feature>
<comment type="catalytic activity">
    <reaction evidence="14">
        <text>ATP + H2O = ADP + phosphate + H(+)</text>
        <dbReference type="Rhea" id="RHEA:13065"/>
        <dbReference type="ChEBI" id="CHEBI:15377"/>
        <dbReference type="ChEBI" id="CHEBI:15378"/>
        <dbReference type="ChEBI" id="CHEBI:30616"/>
        <dbReference type="ChEBI" id="CHEBI:43474"/>
        <dbReference type="ChEBI" id="CHEBI:456216"/>
        <dbReference type="EC" id="5.6.2.4"/>
    </reaction>
</comment>
<dbReference type="Pfam" id="PF12705">
    <property type="entry name" value="PDDEXK_1"/>
    <property type="match status" value="1"/>
</dbReference>
<keyword evidence="5 15" id="KW-0378">Hydrolase</keyword>
<keyword evidence="11" id="KW-0413">Isomerase</keyword>
<dbReference type="SUPFAM" id="SSF52540">
    <property type="entry name" value="P-loop containing nucleoside triphosphate hydrolases"/>
    <property type="match status" value="1"/>
</dbReference>
<evidence type="ECO:0000256" key="14">
    <source>
        <dbReference type="ARBA" id="ARBA00048988"/>
    </source>
</evidence>
<feature type="domain" description="UvrD-like helicase ATP-binding" evidence="16">
    <location>
        <begin position="1"/>
        <end position="399"/>
    </location>
</feature>
<dbReference type="InterPro" id="IPR013986">
    <property type="entry name" value="DExx_box_DNA_helicase_dom_sf"/>
</dbReference>
<dbReference type="InterPro" id="IPR011335">
    <property type="entry name" value="Restrct_endonuc-II-like"/>
</dbReference>
<evidence type="ECO:0000313" key="19">
    <source>
        <dbReference type="Proteomes" id="UP000185062"/>
    </source>
</evidence>
<dbReference type="InterPro" id="IPR027417">
    <property type="entry name" value="P-loop_NTPase"/>
</dbReference>
<dbReference type="PROSITE" id="PS51217">
    <property type="entry name" value="UVRD_HELICASE_CTER"/>
    <property type="match status" value="1"/>
</dbReference>
<comment type="catalytic activity">
    <reaction evidence="12">
        <text>Couples ATP hydrolysis with the unwinding of duplex DNA by translocating in the 3'-5' direction.</text>
        <dbReference type="EC" id="5.6.2.4"/>
    </reaction>
</comment>
<dbReference type="GO" id="GO:0003677">
    <property type="term" value="F:DNA binding"/>
    <property type="evidence" value="ECO:0007669"/>
    <property type="project" value="UniProtKB-KW"/>
</dbReference>
<evidence type="ECO:0000256" key="10">
    <source>
        <dbReference type="ARBA" id="ARBA00023204"/>
    </source>
</evidence>
<keyword evidence="2" id="KW-0540">Nuclease</keyword>
<evidence type="ECO:0000256" key="1">
    <source>
        <dbReference type="ARBA" id="ARBA00009922"/>
    </source>
</evidence>
<dbReference type="InterPro" id="IPR038726">
    <property type="entry name" value="PDDEXK_AddAB-type"/>
</dbReference>
<dbReference type="EMBL" id="FSRO01000001">
    <property type="protein sequence ID" value="SIO15082.1"/>
    <property type="molecule type" value="Genomic_DNA"/>
</dbReference>
<evidence type="ECO:0000256" key="8">
    <source>
        <dbReference type="ARBA" id="ARBA00022840"/>
    </source>
</evidence>
<evidence type="ECO:0000256" key="5">
    <source>
        <dbReference type="ARBA" id="ARBA00022801"/>
    </source>
</evidence>
<evidence type="ECO:0000256" key="9">
    <source>
        <dbReference type="ARBA" id="ARBA00023125"/>
    </source>
</evidence>
<dbReference type="GO" id="GO:0004527">
    <property type="term" value="F:exonuclease activity"/>
    <property type="evidence" value="ECO:0007669"/>
    <property type="project" value="UniProtKB-KW"/>
</dbReference>
<keyword evidence="4" id="KW-0227">DNA damage</keyword>
<dbReference type="InterPro" id="IPR014017">
    <property type="entry name" value="DNA_helicase_UvrD-like_C"/>
</dbReference>
<accession>A0A1N6H5S0</accession>
<dbReference type="PANTHER" id="PTHR11070">
    <property type="entry name" value="UVRD / RECB / PCRA DNA HELICASE FAMILY MEMBER"/>
    <property type="match status" value="1"/>
</dbReference>
<dbReference type="GO" id="GO:0043138">
    <property type="term" value="F:3'-5' DNA helicase activity"/>
    <property type="evidence" value="ECO:0007669"/>
    <property type="project" value="UniProtKB-EC"/>
</dbReference>
<dbReference type="GO" id="GO:0009338">
    <property type="term" value="C:exodeoxyribonuclease V complex"/>
    <property type="evidence" value="ECO:0007669"/>
    <property type="project" value="TreeGrafter"/>
</dbReference>
<sequence length="1066" mass="119229">MNTRLHFISAGAGSGKTYRLTQILHKKLAAGEIRASGVIATTFTRKAATELRERVRSYLLEQGEIKIANAMGQARINTVNGVCGDLLNRFAFEIGISTEQQVLEEAQEKILLAQATDSVMSSQEMAKMLAIARRMSIDDWRKDLSELIKQARSNDISIAQLADFAVQNADDLLRYFPKATQEDLDAQLIQAIAYRLPELEQAAIKGKKKNTHTYLTLAKAMHAGLIAKETVWREWVRLAATTPEKGMIHIAEHISTVANRYAEHPDLQRDIRDYLQMQFTLCARVLQVYQDRKRELGILDFTDQEHLLLMALDNDTVASTLREELDLLMVDEFQDTSPIQLALFLKLAQFAKKTYWVGDIKQAIYGFRGSDTTLMQAILDALPTLHGDKTVLDKSWRAREPLVKLVNAVFTPAFANTLRPEEIQLAAERKESLTGAAFANWKLDGSNIDKRNSALVTGVKQLLASGYVVFDKSTQKNRAIHYRDIAILSRSNDNASKIAAILRTQGVPAAILQAGLLNTPEAVLAIACLRRLNDPADTVASAEICSLANCEEPESWVTDRLQLMANAPQDRPHDYGHDWRENGKHAHPLLATLAKLRIDLPFFSPREALQTVIAQGQLSTVVLRWCSSSAEAASRLANLETLLGMARQYEEACQNMHQSASISGLIRWLNEQVQTQQDFLALPATNAVKVMTHHAAKGLEWPVVILTGLESKVRSRLWSISTVSQTTVDVTYPLKNRFIRFWPWPFGKMEKVTIAEPIDQSDIAKHFHNAAIEEDKRLLYVSMTRARDLLIFTHGARENENNWMSTVAANWLQGKADASILDLPTGETIPYQHCLLNPSAEETEYTTEAEPLYWFNTRVNLPNTLVKKQRLPLKTTPSLITPQTCEVRESMTLGKRIHLRKNADMTQLGMAIHGCMSAALADLNTPLTIAEIDAVLQRMGVDSILQSQALLDQIVALSTWIKTRWPDAIPFTEIPIETRMLNGQILQGRIDLLLKVKGGWILLDHKSNPGNQNQWATVAQHYAGQIAAYKYAVEQASGERVLESWLFFPISAGAILLHPAKQADAC</sequence>
<dbReference type="InterPro" id="IPR000212">
    <property type="entry name" value="DNA_helicase_UvrD/REP"/>
</dbReference>
<evidence type="ECO:0000256" key="3">
    <source>
        <dbReference type="ARBA" id="ARBA00022741"/>
    </source>
</evidence>
<dbReference type="PANTHER" id="PTHR11070:SF23">
    <property type="entry name" value="RECBCD ENZYME SUBUNIT RECB"/>
    <property type="match status" value="1"/>
</dbReference>
<dbReference type="EC" id="5.6.2.4" evidence="13"/>
<keyword evidence="7 18" id="KW-0269">Exonuclease</keyword>
<protein>
    <recommendedName>
        <fullName evidence="13">DNA 3'-5' helicase</fullName>
        <ecNumber evidence="13">5.6.2.4</ecNumber>
    </recommendedName>
</protein>
<keyword evidence="10" id="KW-0234">DNA repair</keyword>
<evidence type="ECO:0000256" key="12">
    <source>
        <dbReference type="ARBA" id="ARBA00034617"/>
    </source>
</evidence>
<evidence type="ECO:0000259" key="17">
    <source>
        <dbReference type="PROSITE" id="PS51217"/>
    </source>
</evidence>
<dbReference type="InterPro" id="IPR014016">
    <property type="entry name" value="UvrD-like_ATP-bd"/>
</dbReference>
<keyword evidence="8 15" id="KW-0067">ATP-binding</keyword>